<dbReference type="OrthoDB" id="674604at2759"/>
<dbReference type="GO" id="GO:0000398">
    <property type="term" value="P:mRNA splicing, via spliceosome"/>
    <property type="evidence" value="ECO:0007669"/>
    <property type="project" value="InterPro"/>
</dbReference>
<accession>A2G2R6</accession>
<evidence type="ECO:0000256" key="5">
    <source>
        <dbReference type="PROSITE-ProRule" id="PRU00221"/>
    </source>
</evidence>
<dbReference type="GO" id="GO:0016607">
    <property type="term" value="C:nuclear speck"/>
    <property type="evidence" value="ECO:0007669"/>
    <property type="project" value="UniProtKB-SubCell"/>
</dbReference>
<dbReference type="RefSeq" id="XP_001301474.1">
    <property type="nucleotide sequence ID" value="XM_001301473.1"/>
</dbReference>
<dbReference type="PANTHER" id="PTHR22848">
    <property type="entry name" value="WD40 REPEAT PROTEIN"/>
    <property type="match status" value="1"/>
</dbReference>
<organism evidence="7 8">
    <name type="scientific">Trichomonas vaginalis (strain ATCC PRA-98 / G3)</name>
    <dbReference type="NCBI Taxonomy" id="412133"/>
    <lineage>
        <taxon>Eukaryota</taxon>
        <taxon>Metamonada</taxon>
        <taxon>Parabasalia</taxon>
        <taxon>Trichomonadida</taxon>
        <taxon>Trichomonadidae</taxon>
        <taxon>Trichomonas</taxon>
    </lineage>
</organism>
<evidence type="ECO:0000256" key="4">
    <source>
        <dbReference type="ARBA" id="ARBA00026184"/>
    </source>
</evidence>
<dbReference type="VEuPathDB" id="TrichDB:TVAGG3_0567710"/>
<dbReference type="InterPro" id="IPR015943">
    <property type="entry name" value="WD40/YVTN_repeat-like_dom_sf"/>
</dbReference>
<dbReference type="InterPro" id="IPR020472">
    <property type="entry name" value="WD40_PAC1"/>
</dbReference>
<evidence type="ECO:0000256" key="1">
    <source>
        <dbReference type="ARBA" id="ARBA00004324"/>
    </source>
</evidence>
<dbReference type="AlphaFoldDB" id="A2G2R6"/>
<proteinExistence type="predicted"/>
<dbReference type="InterPro" id="IPR019775">
    <property type="entry name" value="WD40_repeat_CS"/>
</dbReference>
<dbReference type="FunCoup" id="A2G2R6">
    <property type="interactions" value="298"/>
</dbReference>
<dbReference type="SUPFAM" id="SSF50978">
    <property type="entry name" value="WD40 repeat-like"/>
    <property type="match status" value="1"/>
</dbReference>
<feature type="repeat" description="WD" evidence="5">
    <location>
        <begin position="453"/>
        <end position="482"/>
    </location>
</feature>
<dbReference type="PROSITE" id="PS50294">
    <property type="entry name" value="WD_REPEATS_REGION"/>
    <property type="match status" value="4"/>
</dbReference>
<reference evidence="7" key="1">
    <citation type="submission" date="2006-10" db="EMBL/GenBank/DDBJ databases">
        <authorList>
            <person name="Amadeo P."/>
            <person name="Zhao Q."/>
            <person name="Wortman J."/>
            <person name="Fraser-Liggett C."/>
            <person name="Carlton J."/>
        </authorList>
    </citation>
    <scope>NUCLEOTIDE SEQUENCE</scope>
    <source>
        <strain evidence="7">G3</strain>
    </source>
</reference>
<protein>
    <recommendedName>
        <fullName evidence="4">WD40 repeat-containing protein SMU1</fullName>
    </recommendedName>
</protein>
<dbReference type="VEuPathDB" id="TrichDB:TVAG_232120"/>
<dbReference type="PROSITE" id="PS50897">
    <property type="entry name" value="CTLH"/>
    <property type="match status" value="1"/>
</dbReference>
<dbReference type="CDD" id="cd00200">
    <property type="entry name" value="WD40"/>
    <property type="match status" value="1"/>
</dbReference>
<dbReference type="InParanoid" id="A2G2R6"/>
<reference evidence="7" key="2">
    <citation type="journal article" date="2007" name="Science">
        <title>Draft genome sequence of the sexually transmitted pathogen Trichomonas vaginalis.</title>
        <authorList>
            <person name="Carlton J.M."/>
            <person name="Hirt R.P."/>
            <person name="Silva J.C."/>
            <person name="Delcher A.L."/>
            <person name="Schatz M."/>
            <person name="Zhao Q."/>
            <person name="Wortman J.R."/>
            <person name="Bidwell S.L."/>
            <person name="Alsmark U.C.M."/>
            <person name="Besteiro S."/>
            <person name="Sicheritz-Ponten T."/>
            <person name="Noel C.J."/>
            <person name="Dacks J.B."/>
            <person name="Foster P.G."/>
            <person name="Simillion C."/>
            <person name="Van de Peer Y."/>
            <person name="Miranda-Saavedra D."/>
            <person name="Barton G.J."/>
            <person name="Westrop G.D."/>
            <person name="Mueller S."/>
            <person name="Dessi D."/>
            <person name="Fiori P.L."/>
            <person name="Ren Q."/>
            <person name="Paulsen I."/>
            <person name="Zhang H."/>
            <person name="Bastida-Corcuera F.D."/>
            <person name="Simoes-Barbosa A."/>
            <person name="Brown M.T."/>
            <person name="Hayes R.D."/>
            <person name="Mukherjee M."/>
            <person name="Okumura C.Y."/>
            <person name="Schneider R."/>
            <person name="Smith A.J."/>
            <person name="Vanacova S."/>
            <person name="Villalvazo M."/>
            <person name="Haas B.J."/>
            <person name="Pertea M."/>
            <person name="Feldblyum T.V."/>
            <person name="Utterback T.R."/>
            <person name="Shu C.L."/>
            <person name="Osoegawa K."/>
            <person name="de Jong P.J."/>
            <person name="Hrdy I."/>
            <person name="Horvathova L."/>
            <person name="Zubacova Z."/>
            <person name="Dolezal P."/>
            <person name="Malik S.B."/>
            <person name="Logsdon J.M. Jr."/>
            <person name="Henze K."/>
            <person name="Gupta A."/>
            <person name="Wang C.C."/>
            <person name="Dunne R.L."/>
            <person name="Upcroft J.A."/>
            <person name="Upcroft P."/>
            <person name="White O."/>
            <person name="Salzberg S.L."/>
            <person name="Tang P."/>
            <person name="Chiu C.-H."/>
            <person name="Lee Y.-S."/>
            <person name="Embley T.M."/>
            <person name="Coombs G.H."/>
            <person name="Mottram J.C."/>
            <person name="Tachezy J."/>
            <person name="Fraser-Liggett C.M."/>
            <person name="Johnson P.J."/>
        </authorList>
    </citation>
    <scope>NUCLEOTIDE SEQUENCE [LARGE SCALE GENOMIC DNA]</scope>
    <source>
        <strain evidence="7">G3</strain>
    </source>
</reference>
<feature type="repeat" description="WD" evidence="5">
    <location>
        <begin position="312"/>
        <end position="353"/>
    </location>
</feature>
<dbReference type="Pfam" id="PF00400">
    <property type="entry name" value="WD40"/>
    <property type="match status" value="6"/>
</dbReference>
<dbReference type="InterPro" id="IPR001680">
    <property type="entry name" value="WD40_rpt"/>
</dbReference>
<evidence type="ECO:0000259" key="6">
    <source>
        <dbReference type="PROSITE" id="PS50897"/>
    </source>
</evidence>
<dbReference type="KEGG" id="tva:4746205"/>
<evidence type="ECO:0000313" key="8">
    <source>
        <dbReference type="Proteomes" id="UP000001542"/>
    </source>
</evidence>
<dbReference type="Proteomes" id="UP000001542">
    <property type="component" value="Unassembled WGS sequence"/>
</dbReference>
<dbReference type="PROSITE" id="PS00678">
    <property type="entry name" value="WD_REPEATS_1"/>
    <property type="match status" value="2"/>
</dbReference>
<feature type="domain" description="CTLH" evidence="6">
    <location>
        <begin position="65"/>
        <end position="112"/>
    </location>
</feature>
<comment type="subcellular location">
    <subcellularLocation>
        <location evidence="1">Nucleus speckle</location>
    </subcellularLocation>
</comment>
<dbReference type="STRING" id="5722.A2G2R6"/>
<evidence type="ECO:0000313" key="7">
    <source>
        <dbReference type="EMBL" id="EAX88544.1"/>
    </source>
</evidence>
<dbReference type="InterPro" id="IPR045184">
    <property type="entry name" value="SMU1"/>
</dbReference>
<dbReference type="EMBL" id="DS114297">
    <property type="protein sequence ID" value="EAX88544.1"/>
    <property type="molecule type" value="Genomic_DNA"/>
</dbReference>
<sequence>MSGDRVNRPDLNVALDPNNPHIKNEILSAIVQHLEESGLIASSLILRDEMRLKISKDSARSRLLLKLRVAIKSGDWNQIEPLTAELTSSPKLLYSILRHRFFELLSTGDTTTAMQFLATRLKEHRAYEDTPHDFEHLCAVLVDAASPSQSPQLPELSESLKRIIETIDEQIRQSDAPVIEKELPEHRLLDLLQLAVRFQVDDFKLKSPIQTLTSDFQPDVMPHGQCIELPSHHTASVKSIAFVPGTSTLLSGSSDKSVIVWSLAKMDKVNELRGHKGRIWSIATGNDVAATACSDGVVRVFNVPESRLIGEFHGHSGDVYSVDTDFEGRHIVSGGYDQSIIVWDAPTQAPETTLKGHGGAVTSVIFNSTGNIVVSGGKDLTVQLWDVRSYLATMQLAPVLGEVAGLSADPSFTRVLAATKDSTNRIWDLRMPNQVMLLKGHQNSAKHFVRAHFGPTGSTVIGGSDDGKIYTWDANTGKVIDKIRANRSCVFDVVWSSHAHMFASCGDEEKIRLWEPKEL</sequence>
<dbReference type="PROSITE" id="PS50082">
    <property type="entry name" value="WD_REPEATS_2"/>
    <property type="match status" value="5"/>
</dbReference>
<dbReference type="SMR" id="A2G2R6"/>
<dbReference type="Gene3D" id="2.130.10.10">
    <property type="entry name" value="YVTN repeat-like/Quinoprotein amine dehydrogenase"/>
    <property type="match status" value="3"/>
</dbReference>
<feature type="repeat" description="WD" evidence="5">
    <location>
        <begin position="230"/>
        <end position="271"/>
    </location>
</feature>
<name>A2G2R6_TRIV3</name>
<keyword evidence="3" id="KW-0677">Repeat</keyword>
<dbReference type="OMA" id="IRANRSC"/>
<evidence type="ECO:0000256" key="2">
    <source>
        <dbReference type="ARBA" id="ARBA00022574"/>
    </source>
</evidence>
<gene>
    <name evidence="7" type="ORF">TVAG_232120</name>
</gene>
<evidence type="ECO:0000256" key="3">
    <source>
        <dbReference type="ARBA" id="ARBA00022737"/>
    </source>
</evidence>
<dbReference type="eggNOG" id="KOG0266">
    <property type="taxonomic scope" value="Eukaryota"/>
</dbReference>
<dbReference type="PRINTS" id="PR00320">
    <property type="entry name" value="GPROTEINBRPT"/>
</dbReference>
<dbReference type="InterPro" id="IPR036322">
    <property type="entry name" value="WD40_repeat_dom_sf"/>
</dbReference>
<dbReference type="SMART" id="SM00320">
    <property type="entry name" value="WD40"/>
    <property type="match status" value="7"/>
</dbReference>
<feature type="repeat" description="WD" evidence="5">
    <location>
        <begin position="483"/>
        <end position="519"/>
    </location>
</feature>
<keyword evidence="8" id="KW-1185">Reference proteome</keyword>
<feature type="repeat" description="WD" evidence="5">
    <location>
        <begin position="354"/>
        <end position="395"/>
    </location>
</feature>
<dbReference type="InterPro" id="IPR006595">
    <property type="entry name" value="CTLH_C"/>
</dbReference>
<keyword evidence="2 5" id="KW-0853">WD repeat</keyword>